<sequence length="375" mass="39109">MRNTGTIRVTPPPTPDRVSRAAAAVAAGRPVVVVDDADREDEGDLVFAAECATPELLAFTVRHTSGYVCVALTGDECERLDLPPMHHSNGDRFGTAYRVTVDLRGTGTGISATSRSRTVAALAGSATRPSDLVRPGHVVPLRAREGGVLVRPGHAEAAVDLARMAGLRPAGALCEIVSRDRPGEMARGPELEGFAREHDLEIVSIAELVTHRRRAELQVRRIAETGLPTARGGLRAFGYRGVHDGAEHVALVAGTVAGADDVLVHVHTECLSGDVFGSLACGCGRALDDAMASVTARGRGVVIYVRAAGTVRACTLLGRVDETARRASADVASSVLEDLGVDSVELLGDDTGAVQVPRRHRPVTAAACALRAAAG</sequence>
<name>A0ABS6UWV9_9PSEU</name>
<comment type="caution">
    <text evidence="6">The sequence shown here is derived from an EMBL/GenBank/DDBJ whole genome shotgun (WGS) entry which is preliminary data.</text>
</comment>
<dbReference type="PANTHER" id="PTHR21327:SF18">
    <property type="entry name" value="3,4-DIHYDROXY-2-BUTANONE 4-PHOSPHATE SYNTHASE"/>
    <property type="match status" value="1"/>
</dbReference>
<keyword evidence="4" id="KW-0460">Magnesium</keyword>
<dbReference type="HAMAP" id="MF_00180">
    <property type="entry name" value="RibB"/>
    <property type="match status" value="1"/>
</dbReference>
<comment type="subunit">
    <text evidence="4">Homodimer.</text>
</comment>
<evidence type="ECO:0000256" key="4">
    <source>
        <dbReference type="HAMAP-Rule" id="MF_00180"/>
    </source>
</evidence>
<proteinExistence type="inferred from homology"/>
<evidence type="ECO:0000256" key="3">
    <source>
        <dbReference type="ARBA" id="ARBA00022723"/>
    </source>
</evidence>
<comment type="cofactor">
    <cofactor evidence="4">
        <name>Mg(2+)</name>
        <dbReference type="ChEBI" id="CHEBI:18420"/>
    </cofactor>
    <cofactor evidence="4">
        <name>Mn(2+)</name>
        <dbReference type="ChEBI" id="CHEBI:29035"/>
    </cofactor>
    <text evidence="4">Binds 2 divalent metal cations per subunit. Magnesium or manganese.</text>
</comment>
<dbReference type="EC" id="4.1.99.12" evidence="4"/>
<dbReference type="InterPro" id="IPR032677">
    <property type="entry name" value="GTP_cyclohydro_II"/>
</dbReference>
<dbReference type="InterPro" id="IPR000422">
    <property type="entry name" value="DHBP_synthase_RibB"/>
</dbReference>
<feature type="binding site" evidence="4">
    <location>
        <position position="40"/>
    </location>
    <ligand>
        <name>Mg(2+)</name>
        <dbReference type="ChEBI" id="CHEBI:18420"/>
        <label>1</label>
    </ligand>
</feature>
<accession>A0ABS6UWV9</accession>
<dbReference type="Pfam" id="PF00925">
    <property type="entry name" value="GTP_cyclohydro2"/>
    <property type="match status" value="1"/>
</dbReference>
<comment type="caution">
    <text evidence="4">Lacks conserved residue(s) required for the propagation of feature annotation.</text>
</comment>
<keyword evidence="4 6" id="KW-0456">Lyase</keyword>
<keyword evidence="3 4" id="KW-0479">Metal-binding</keyword>
<dbReference type="Pfam" id="PF00926">
    <property type="entry name" value="DHBP_synthase"/>
    <property type="match status" value="1"/>
</dbReference>
<gene>
    <name evidence="4 6" type="primary">ribB</name>
    <name evidence="6" type="ORF">I4I81_20690</name>
</gene>
<feature type="site" description="Essential for catalytic activity" evidence="4">
    <location>
        <position position="137"/>
    </location>
</feature>
<comment type="similarity">
    <text evidence="4">Belongs to the DHBP synthase family.</text>
</comment>
<feature type="site" description="Essential for catalytic activity" evidence="4">
    <location>
        <position position="175"/>
    </location>
</feature>
<feature type="domain" description="GTP cyclohydrolase II" evidence="5">
    <location>
        <begin position="221"/>
        <end position="349"/>
    </location>
</feature>
<organism evidence="6 7">
    <name type="scientific">Pseudonocardia abyssalis</name>
    <dbReference type="NCBI Taxonomy" id="2792008"/>
    <lineage>
        <taxon>Bacteria</taxon>
        <taxon>Bacillati</taxon>
        <taxon>Actinomycetota</taxon>
        <taxon>Actinomycetes</taxon>
        <taxon>Pseudonocardiales</taxon>
        <taxon>Pseudonocardiaceae</taxon>
        <taxon>Pseudonocardia</taxon>
    </lineage>
</organism>
<dbReference type="PANTHER" id="PTHR21327">
    <property type="entry name" value="GTP CYCLOHYDROLASE II-RELATED"/>
    <property type="match status" value="1"/>
</dbReference>
<keyword evidence="4" id="KW-0464">Manganese</keyword>
<evidence type="ECO:0000256" key="2">
    <source>
        <dbReference type="ARBA" id="ARBA00022619"/>
    </source>
</evidence>
<dbReference type="PIRSF" id="PIRSF001259">
    <property type="entry name" value="RibA"/>
    <property type="match status" value="1"/>
</dbReference>
<comment type="function">
    <text evidence="4">Catalyzes the conversion of D-ribulose 5-phosphate to formate and 3,4-dihydroxy-2-butanone 4-phosphate.</text>
</comment>
<keyword evidence="2 4" id="KW-0686">Riboflavin biosynthesis</keyword>
<keyword evidence="7" id="KW-1185">Reference proteome</keyword>
<feature type="binding site" evidence="4">
    <location>
        <position position="44"/>
    </location>
    <ligand>
        <name>D-ribulose 5-phosphate</name>
        <dbReference type="ChEBI" id="CHEBI:58121"/>
    </ligand>
</feature>
<dbReference type="Proteomes" id="UP000694287">
    <property type="component" value="Unassembled WGS sequence"/>
</dbReference>
<feature type="binding site" evidence="4">
    <location>
        <begin position="39"/>
        <end position="40"/>
    </location>
    <ligand>
        <name>D-ribulose 5-phosphate</name>
        <dbReference type="ChEBI" id="CHEBI:58121"/>
    </ligand>
</feature>
<comment type="catalytic activity">
    <reaction evidence="1 4">
        <text>D-ribulose 5-phosphate = (2S)-2-hydroxy-3-oxobutyl phosphate + formate + H(+)</text>
        <dbReference type="Rhea" id="RHEA:18457"/>
        <dbReference type="ChEBI" id="CHEBI:15378"/>
        <dbReference type="ChEBI" id="CHEBI:15740"/>
        <dbReference type="ChEBI" id="CHEBI:58121"/>
        <dbReference type="ChEBI" id="CHEBI:58830"/>
        <dbReference type="EC" id="4.1.99.12"/>
    </reaction>
</comment>
<reference evidence="6 7" key="1">
    <citation type="submission" date="2020-11" db="EMBL/GenBank/DDBJ databases">
        <title>Pseudonocardia abyssalis sp. nov. and Pseudonocardia oceani sp. nov., description and phylogenomic analysis of two novel actinomycetes isolated from the deep Southern Ocean.</title>
        <authorList>
            <person name="Parra J."/>
        </authorList>
    </citation>
    <scope>NUCLEOTIDE SEQUENCE [LARGE SCALE GENOMIC DNA]</scope>
    <source>
        <strain evidence="6 7">KRD-168</strain>
    </source>
</reference>
<evidence type="ECO:0000313" key="7">
    <source>
        <dbReference type="Proteomes" id="UP000694287"/>
    </source>
</evidence>
<protein>
    <recommendedName>
        <fullName evidence="4">3,4-dihydroxy-2-butanone 4-phosphate synthase</fullName>
        <shortName evidence="4">DHBP synthase</shortName>
        <ecNumber evidence="4">4.1.99.12</ecNumber>
    </recommendedName>
</protein>
<dbReference type="NCBIfam" id="TIGR00506">
    <property type="entry name" value="ribB"/>
    <property type="match status" value="1"/>
</dbReference>
<dbReference type="RefSeq" id="WP_218601090.1">
    <property type="nucleotide sequence ID" value="NZ_JADQDJ010000010.1"/>
</dbReference>
<evidence type="ECO:0000256" key="1">
    <source>
        <dbReference type="ARBA" id="ARBA00000141"/>
    </source>
</evidence>
<dbReference type="EMBL" id="JADQDK010000001">
    <property type="protein sequence ID" value="MBW0136667.1"/>
    <property type="molecule type" value="Genomic_DNA"/>
</dbReference>
<feature type="binding site" evidence="4">
    <location>
        <position position="40"/>
    </location>
    <ligand>
        <name>Mg(2+)</name>
        <dbReference type="ChEBI" id="CHEBI:18420"/>
        <label>2</label>
    </ligand>
</feature>
<dbReference type="GO" id="GO:0008686">
    <property type="term" value="F:3,4-dihydroxy-2-butanone-4-phosphate synthase activity"/>
    <property type="evidence" value="ECO:0007669"/>
    <property type="project" value="UniProtKB-EC"/>
</dbReference>
<evidence type="ECO:0000313" key="6">
    <source>
        <dbReference type="EMBL" id="MBW0136667.1"/>
    </source>
</evidence>
<comment type="pathway">
    <text evidence="4">Cofactor biosynthesis; riboflavin biosynthesis; 2-hydroxy-3-oxobutyl phosphate from D-ribulose 5-phosphate: step 1/1.</text>
</comment>
<evidence type="ECO:0000259" key="5">
    <source>
        <dbReference type="Pfam" id="PF00925"/>
    </source>
</evidence>
<feature type="binding site" evidence="4">
    <location>
        <position position="154"/>
    </location>
    <ligand>
        <name>Mg(2+)</name>
        <dbReference type="ChEBI" id="CHEBI:18420"/>
        <label>2</label>
    </ligand>
</feature>